<reference evidence="3" key="1">
    <citation type="journal article" date="2011" name="Science">
        <title>Chemical engineering by plant symbionts: A 12 genome comparison reveals dynamic alkaloid loci.</title>
        <authorList>
            <person name="Schardl C.L."/>
            <person name="Hesse U."/>
            <person name="Young C.A."/>
            <person name="Jaromczyk J.W."/>
            <person name="Farman M.L."/>
            <person name="Tudzynski P."/>
            <person name="Amyotte S.G."/>
            <person name="An Z."/>
            <person name="Andreeva K."/>
            <person name="Arnaoudova E.G."/>
            <person name="Bullock C.T."/>
            <person name="Calie P."/>
            <person name="Charlton N."/>
            <person name="Fleetwood D.J."/>
            <person name="Florea S."/>
            <person name="Guldener U."/>
            <person name="Harris D.R."/>
            <person name="Haws D.C."/>
            <person name="Jaromczyk J."/>
            <person name="Johnson R.D."/>
            <person name="Khan A.K."/>
            <person name="Liu J."/>
            <person name="Liu M."/>
            <person name="Mace W."/>
            <person name="Machado C."/>
            <person name="Moore N."/>
            <person name="Nagabhyru P."/>
            <person name="Oeser B."/>
            <person name="Pan J."/>
            <person name="Panaccione D.G."/>
            <person name="Schmid J."/>
            <person name="Schweri K.K."/>
            <person name="Scott B."/>
            <person name="Sugawara K."/>
            <person name="Takach J."/>
            <person name="Voisey C.R."/>
            <person name="Webb J.S."/>
            <person name="Wilson E.V."/>
            <person name="Wiseman J."/>
            <person name="Zeng Z."/>
            <person name="Cox M."/>
            <person name="Dinkins R.D."/>
            <person name="Glenn A.E."/>
            <person name="Gordon A."/>
            <person name="Hollin W."/>
            <person name="Leistner E."/>
            <person name="Leuchtmann A."/>
            <person name="Li C."/>
            <person name="Liu J."/>
            <person name="O'Sullivan D."/>
            <person name="Steiner U."/>
            <person name="Tanaka E."/>
            <person name="Yoshida R."/>
        </authorList>
    </citation>
    <scope>NUCLEOTIDE SEQUENCE</scope>
</reference>
<evidence type="ECO:0000256" key="1">
    <source>
        <dbReference type="SAM" id="SignalP"/>
    </source>
</evidence>
<keyword evidence="3" id="KW-0496">Mitochondrion</keyword>
<dbReference type="AlphaFoldDB" id="I7ICQ9"/>
<dbReference type="SUPFAM" id="SSF55608">
    <property type="entry name" value="Homing endonucleases"/>
    <property type="match status" value="2"/>
</dbReference>
<organism evidence="3">
    <name type="scientific">Claviceps purpurea</name>
    <name type="common">Ergot fungus</name>
    <name type="synonym">Sphacelia segetum</name>
    <dbReference type="NCBI Taxonomy" id="5111"/>
    <lineage>
        <taxon>Eukaryota</taxon>
        <taxon>Fungi</taxon>
        <taxon>Dikarya</taxon>
        <taxon>Ascomycota</taxon>
        <taxon>Pezizomycotina</taxon>
        <taxon>Sordariomycetes</taxon>
        <taxon>Hypocreomycetidae</taxon>
        <taxon>Hypocreales</taxon>
        <taxon>Clavicipitaceae</taxon>
        <taxon>Claviceps</taxon>
    </lineage>
</organism>
<keyword evidence="3" id="KW-0540">Nuclease</keyword>
<feature type="non-terminal residue" evidence="3">
    <location>
        <position position="1"/>
    </location>
</feature>
<dbReference type="EMBL" id="FO082257">
    <property type="protein sequence ID" value="CCE35444.1"/>
    <property type="molecule type" value="Genomic_DNA"/>
</dbReference>
<feature type="chain" id="PRO_5003710777" evidence="1">
    <location>
        <begin position="20"/>
        <end position="266"/>
    </location>
</feature>
<sequence length="266" mass="31002">KNALLFLSLSLNLLYNSVATSNTINEAQRYEEYIKMFWVGLMDGVGSIQVNHKSKKNLQFRLVIQLKYFESNYRMLIQIARVIGGNVRITKNKENVIWVAFGYSDNKEAIIEIIKIFEQYPPLTTRKICQLKFLIECLNHNNVDRYLAERDHKYDNQSLIFNAIFVVPFYFQAWLAGFVEAEGCFSFGPKSSPSFSIGQNNDLYLLEAIKSEFKITNKILFRTKVFYILTAYRRETLLNIINYFDNYPLLGAKAVTLNEFQKKLGE</sequence>
<evidence type="ECO:0000313" key="3">
    <source>
        <dbReference type="EMBL" id="CCE35444.1"/>
    </source>
</evidence>
<feature type="signal peptide" evidence="1">
    <location>
        <begin position="1"/>
        <end position="19"/>
    </location>
</feature>
<name>I7ICQ9_CLAPU</name>
<dbReference type="InterPro" id="IPR051289">
    <property type="entry name" value="LAGLIDADG_Endonuclease"/>
</dbReference>
<geneLocation type="mitochondrion" evidence="3"/>
<proteinExistence type="predicted"/>
<evidence type="ECO:0000259" key="2">
    <source>
        <dbReference type="Pfam" id="PF00961"/>
    </source>
</evidence>
<accession>I7ICQ9</accession>
<keyword evidence="3" id="KW-0378">Hydrolase</keyword>
<dbReference type="Pfam" id="PF00961">
    <property type="entry name" value="LAGLIDADG_1"/>
    <property type="match status" value="2"/>
</dbReference>
<dbReference type="GO" id="GO:0005739">
    <property type="term" value="C:mitochondrion"/>
    <property type="evidence" value="ECO:0007669"/>
    <property type="project" value="UniProtKB-ARBA"/>
</dbReference>
<feature type="domain" description="Homing endonuclease LAGLIDADG" evidence="2">
    <location>
        <begin position="175"/>
        <end position="262"/>
    </location>
</feature>
<dbReference type="InterPro" id="IPR027434">
    <property type="entry name" value="Homing_endonucl"/>
</dbReference>
<keyword evidence="3" id="KW-0255">Endonuclease</keyword>
<dbReference type="GO" id="GO:0004519">
    <property type="term" value="F:endonuclease activity"/>
    <property type="evidence" value="ECO:0007669"/>
    <property type="project" value="UniProtKB-KW"/>
</dbReference>
<keyword evidence="1" id="KW-0732">Signal</keyword>
<reference evidence="3" key="2">
    <citation type="submission" date="2011-10" db="EMBL/GenBank/DDBJ databases">
        <authorList>
            <person name="MIPS"/>
        </authorList>
    </citation>
    <scope>NUCLEOTIDE SEQUENCE</scope>
</reference>
<dbReference type="InterPro" id="IPR004860">
    <property type="entry name" value="LAGLIDADG_dom"/>
</dbReference>
<dbReference type="Gene3D" id="3.10.28.10">
    <property type="entry name" value="Homing endonucleases"/>
    <property type="match status" value="2"/>
</dbReference>
<feature type="domain" description="Homing endonuclease LAGLIDADG" evidence="2">
    <location>
        <begin position="38"/>
        <end position="134"/>
    </location>
</feature>
<gene>
    <name evidence="3" type="primary">cox1</name>
    <name evidence="3" type="ORF">cpurp_mito_Cox1-9</name>
</gene>
<dbReference type="PANTHER" id="PTHR36181:SF2">
    <property type="entry name" value="INTRON-ENCODED ENDONUCLEASE AI3-RELATED"/>
    <property type="match status" value="1"/>
</dbReference>
<dbReference type="PANTHER" id="PTHR36181">
    <property type="entry name" value="INTRON-ENCODED ENDONUCLEASE AI3-RELATED"/>
    <property type="match status" value="1"/>
</dbReference>
<protein>
    <submittedName>
        <fullName evidence="3">Probable intron-encoded endonuclease aI9</fullName>
    </submittedName>
</protein>